<keyword evidence="4" id="KW-0964">Secreted</keyword>
<comment type="subcellular location">
    <subcellularLocation>
        <location evidence="1">Secreted</location>
    </subcellularLocation>
</comment>
<feature type="domain" description="Purple acid phosphatase C-terminal" evidence="10">
    <location>
        <begin position="510"/>
        <end position="569"/>
    </location>
</feature>
<reference evidence="13 14" key="1">
    <citation type="journal article" date="2010" name="Plant Cell">
        <title>The Chlorella variabilis NC64A genome reveals adaptation to photosymbiosis, coevolution with viruses, and cryptic sex.</title>
        <authorList>
            <person name="Blanc G."/>
            <person name="Duncan G."/>
            <person name="Agarkova I."/>
            <person name="Borodovsky M."/>
            <person name="Gurnon J."/>
            <person name="Kuo A."/>
            <person name="Lindquist E."/>
            <person name="Lucas S."/>
            <person name="Pangilinan J."/>
            <person name="Polle J."/>
            <person name="Salamov A."/>
            <person name="Terry A."/>
            <person name="Yamada T."/>
            <person name="Dunigan D.D."/>
            <person name="Grigoriev I.V."/>
            <person name="Claverie J.M."/>
            <person name="Van Etten J.L."/>
        </authorList>
    </citation>
    <scope>NUCLEOTIDE SEQUENCE [LARGE SCALE GENOMIC DNA]</scope>
    <source>
        <strain evidence="13 14">NC64A</strain>
    </source>
</reference>
<dbReference type="InterPro" id="IPR025733">
    <property type="entry name" value="PAPs_C"/>
</dbReference>
<evidence type="ECO:0000259" key="11">
    <source>
        <dbReference type="Pfam" id="PF16656"/>
    </source>
</evidence>
<evidence type="ECO:0000256" key="3">
    <source>
        <dbReference type="ARBA" id="ARBA00011738"/>
    </source>
</evidence>
<dbReference type="OrthoDB" id="45007at2759"/>
<evidence type="ECO:0000256" key="2">
    <source>
        <dbReference type="ARBA" id="ARBA00008723"/>
    </source>
</evidence>
<evidence type="ECO:0000256" key="8">
    <source>
        <dbReference type="SAM" id="MobiDB-lite"/>
    </source>
</evidence>
<feature type="domain" description="Purple acid phosphatase Fn3-like" evidence="12">
    <location>
        <begin position="65"/>
        <end position="152"/>
    </location>
</feature>
<dbReference type="Pfam" id="PF14008">
    <property type="entry name" value="Metallophos_C"/>
    <property type="match status" value="1"/>
</dbReference>
<proteinExistence type="inferred from homology"/>
<dbReference type="Pfam" id="PF17808">
    <property type="entry name" value="fn3_PAP"/>
    <property type="match status" value="1"/>
</dbReference>
<dbReference type="Pfam" id="PF00149">
    <property type="entry name" value="Metallophos"/>
    <property type="match status" value="1"/>
</dbReference>
<dbReference type="InterPro" id="IPR004843">
    <property type="entry name" value="Calcineurin-like_PHP"/>
</dbReference>
<feature type="signal peptide" evidence="7">
    <location>
        <begin position="1"/>
        <end position="23"/>
    </location>
</feature>
<protein>
    <recommendedName>
        <fullName evidence="7">Purple acid phosphatase</fullName>
        <ecNumber evidence="7">3.1.3.2</ecNumber>
    </recommendedName>
</protein>
<evidence type="ECO:0000256" key="4">
    <source>
        <dbReference type="ARBA" id="ARBA00022525"/>
    </source>
</evidence>
<dbReference type="InterPro" id="IPR008963">
    <property type="entry name" value="Purple_acid_Pase-like_N"/>
</dbReference>
<feature type="domain" description="Calcineurin-like phosphoesterase" evidence="9">
    <location>
        <begin position="270"/>
        <end position="488"/>
    </location>
</feature>
<organism evidence="14">
    <name type="scientific">Chlorella variabilis</name>
    <name type="common">Green alga</name>
    <dbReference type="NCBI Taxonomy" id="554065"/>
    <lineage>
        <taxon>Eukaryota</taxon>
        <taxon>Viridiplantae</taxon>
        <taxon>Chlorophyta</taxon>
        <taxon>core chlorophytes</taxon>
        <taxon>Trebouxiophyceae</taxon>
        <taxon>Chlorellales</taxon>
        <taxon>Chlorellaceae</taxon>
        <taxon>Chlorella clade</taxon>
        <taxon>Chlorella</taxon>
    </lineage>
</organism>
<evidence type="ECO:0000256" key="7">
    <source>
        <dbReference type="RuleBase" id="RU361203"/>
    </source>
</evidence>
<feature type="chain" id="PRO_5005127646" description="Purple acid phosphatase" evidence="7">
    <location>
        <begin position="24"/>
        <end position="609"/>
    </location>
</feature>
<evidence type="ECO:0000256" key="5">
    <source>
        <dbReference type="ARBA" id="ARBA00022729"/>
    </source>
</evidence>
<comment type="catalytic activity">
    <reaction evidence="7">
        <text>a phosphate monoester + H2O = an alcohol + phosphate</text>
        <dbReference type="Rhea" id="RHEA:15017"/>
        <dbReference type="ChEBI" id="CHEBI:15377"/>
        <dbReference type="ChEBI" id="CHEBI:30879"/>
        <dbReference type="ChEBI" id="CHEBI:43474"/>
        <dbReference type="ChEBI" id="CHEBI:67140"/>
        <dbReference type="EC" id="3.1.3.2"/>
    </reaction>
</comment>
<sequence>MGEFTKSLSLCALLLLTLRIAQHHRRLTAHNPLELWATHNVRVALAENGGASIRCNATVLEGQHQWVEVTWSGLGTGSYDDYIALFPAAGDPLITAPIKYHWAARSPSHLILGTGSVTFRLLNMRQDMRFALVRSGLQFPVVVAWSGVVTVAEPNQPMQGHLSLTGKPGEVKVQWVTRDAGSPAVRWGTRSGAHEWSAAGDSLTYTRADMCGAPANASGWVDPGWLHGAVMAGLQPSTTYFYQYGDEELGWSGEESFVSPPATGPGASVRLLAVADLGQAEVDGSMESSEMLPSLATTAALAAEVQAGAQLLVHNGDISYARGFGSQWDTYFDQLGPTVRRVPYMTTVGNHERDWPHSGDRFPAQYDSGGECGVPYYRRTRMPTPAEDKPWYSFDFGPIHFCQFSTEHLFEPGSEQHRFIERDLAAVDRSVTPWVVVGGHRPIYIDSTFYGLMPDGDQYVAKKLRDSLEDLLYRYQVDATWTGHHHSYQRTCAVYRGRCLGANADGTARAPLHLVIGHAGAGLTPNIHFFRPRIFDTVRLQHGYVVVEANATHMSHRVLASYDGSLLDEFTLTKPAGWRSQPRDVPRATAGGGGSPGEGARRGGAFAAA</sequence>
<dbReference type="InterPro" id="IPR029052">
    <property type="entry name" value="Metallo-depent_PP-like"/>
</dbReference>
<dbReference type="Proteomes" id="UP000008141">
    <property type="component" value="Unassembled WGS sequence"/>
</dbReference>
<name>E1ZMF3_CHLVA</name>
<dbReference type="GO" id="GO:0003993">
    <property type="term" value="F:acid phosphatase activity"/>
    <property type="evidence" value="ECO:0007669"/>
    <property type="project" value="UniProtKB-EC"/>
</dbReference>
<dbReference type="SUPFAM" id="SSF49363">
    <property type="entry name" value="Purple acid phosphatase, N-terminal domain"/>
    <property type="match status" value="1"/>
</dbReference>
<evidence type="ECO:0000259" key="12">
    <source>
        <dbReference type="Pfam" id="PF17808"/>
    </source>
</evidence>
<dbReference type="Gene3D" id="2.60.40.380">
    <property type="entry name" value="Purple acid phosphatase-like, N-terminal"/>
    <property type="match status" value="1"/>
</dbReference>
<gene>
    <name evidence="13" type="ORF">CHLNCDRAFT_137433</name>
</gene>
<dbReference type="GO" id="GO:0046872">
    <property type="term" value="F:metal ion binding"/>
    <property type="evidence" value="ECO:0007669"/>
    <property type="project" value="InterPro"/>
</dbReference>
<dbReference type="InterPro" id="IPR041792">
    <property type="entry name" value="MPP_PAP"/>
</dbReference>
<comment type="similarity">
    <text evidence="2 7">Belongs to the metallophosphoesterase superfamily. Purple acid phosphatase family.</text>
</comment>
<dbReference type="InterPro" id="IPR015914">
    <property type="entry name" value="PAPs_N"/>
</dbReference>
<feature type="region of interest" description="Disordered" evidence="8">
    <location>
        <begin position="577"/>
        <end position="609"/>
    </location>
</feature>
<keyword evidence="14" id="KW-1185">Reference proteome</keyword>
<dbReference type="CDD" id="cd00839">
    <property type="entry name" value="MPP_PAPs"/>
    <property type="match status" value="1"/>
</dbReference>
<evidence type="ECO:0000313" key="13">
    <source>
        <dbReference type="EMBL" id="EFN53100.1"/>
    </source>
</evidence>
<dbReference type="InParanoid" id="E1ZMF3"/>
<evidence type="ECO:0000313" key="14">
    <source>
        <dbReference type="Proteomes" id="UP000008141"/>
    </source>
</evidence>
<dbReference type="GO" id="GO:0005576">
    <property type="term" value="C:extracellular region"/>
    <property type="evidence" value="ECO:0007669"/>
    <property type="project" value="UniProtKB-SubCell"/>
</dbReference>
<dbReference type="OMA" id="HPLLCHY"/>
<keyword evidence="7" id="KW-0378">Hydrolase</keyword>
<evidence type="ECO:0000256" key="6">
    <source>
        <dbReference type="ARBA" id="ARBA00023180"/>
    </source>
</evidence>
<comment type="subunit">
    <text evidence="3">Homodimer.</text>
</comment>
<dbReference type="AlphaFoldDB" id="E1ZMF3"/>
<dbReference type="EMBL" id="GL433853">
    <property type="protein sequence ID" value="EFN53100.1"/>
    <property type="molecule type" value="Genomic_DNA"/>
</dbReference>
<dbReference type="RefSeq" id="XP_005845202.1">
    <property type="nucleotide sequence ID" value="XM_005845140.1"/>
</dbReference>
<evidence type="ECO:0000259" key="10">
    <source>
        <dbReference type="Pfam" id="PF14008"/>
    </source>
</evidence>
<dbReference type="Pfam" id="PF16656">
    <property type="entry name" value="Pur_ac_phosph_N"/>
    <property type="match status" value="1"/>
</dbReference>
<dbReference type="SUPFAM" id="SSF56300">
    <property type="entry name" value="Metallo-dependent phosphatases"/>
    <property type="match status" value="1"/>
</dbReference>
<dbReference type="eggNOG" id="KOG1378">
    <property type="taxonomic scope" value="Eukaryota"/>
</dbReference>
<dbReference type="GeneID" id="17352564"/>
<dbReference type="PANTHER" id="PTHR45778:SF3">
    <property type="entry name" value="PURPLE ACID PHOSPHATASE"/>
    <property type="match status" value="1"/>
</dbReference>
<evidence type="ECO:0000259" key="9">
    <source>
        <dbReference type="Pfam" id="PF00149"/>
    </source>
</evidence>
<dbReference type="PANTHER" id="PTHR45778">
    <property type="entry name" value="PURPLE ACID PHOSPHATASE-RELATED"/>
    <property type="match status" value="1"/>
</dbReference>
<dbReference type="Gene3D" id="3.60.21.10">
    <property type="match status" value="1"/>
</dbReference>
<accession>E1ZMF3</accession>
<evidence type="ECO:0000256" key="1">
    <source>
        <dbReference type="ARBA" id="ARBA00004613"/>
    </source>
</evidence>
<dbReference type="KEGG" id="cvr:CHLNCDRAFT_137433"/>
<dbReference type="InterPro" id="IPR040974">
    <property type="entry name" value="Fn3_PAP"/>
</dbReference>
<dbReference type="EC" id="3.1.3.2" evidence="7"/>
<keyword evidence="6" id="KW-0325">Glycoprotein</keyword>
<feature type="domain" description="Purple acid phosphatase N-terminal" evidence="11">
    <location>
        <begin position="157"/>
        <end position="258"/>
    </location>
</feature>
<keyword evidence="5 7" id="KW-0732">Signal</keyword>